<protein>
    <recommendedName>
        <fullName evidence="5">Transmembrane protein</fullName>
    </recommendedName>
</protein>
<accession>A0A0N1I1M3</accession>
<reference evidence="3 4" key="1">
    <citation type="journal article" date="2015" name="PLoS Pathog.">
        <title>Leptomonas seymouri: Adaptations to the Dixenous Life Cycle Analyzed by Genome Sequencing, Transcriptome Profiling and Co-infection with Leishmania donovani.</title>
        <authorList>
            <person name="Kraeva N."/>
            <person name="Butenko A."/>
            <person name="Hlavacova J."/>
            <person name="Kostygov A."/>
            <person name="Myskova J."/>
            <person name="Grybchuk D."/>
            <person name="Lestinova T."/>
            <person name="Votypka J."/>
            <person name="Volf P."/>
            <person name="Opperdoes F."/>
            <person name="Flegontov P."/>
            <person name="Lukes J."/>
            <person name="Yurchenko V."/>
        </authorList>
    </citation>
    <scope>NUCLEOTIDE SEQUENCE [LARGE SCALE GENOMIC DNA]</scope>
    <source>
        <strain evidence="3 4">ATCC 30220</strain>
    </source>
</reference>
<keyword evidence="4" id="KW-1185">Reference proteome</keyword>
<keyword evidence="2" id="KW-0812">Transmembrane</keyword>
<proteinExistence type="predicted"/>
<keyword evidence="2" id="KW-1133">Transmembrane helix</keyword>
<feature type="compositionally biased region" description="Low complexity" evidence="1">
    <location>
        <begin position="203"/>
        <end position="215"/>
    </location>
</feature>
<dbReference type="EMBL" id="LJSK01000010">
    <property type="protein sequence ID" value="KPI90123.1"/>
    <property type="molecule type" value="Genomic_DNA"/>
</dbReference>
<feature type="compositionally biased region" description="Low complexity" evidence="1">
    <location>
        <begin position="474"/>
        <end position="484"/>
    </location>
</feature>
<evidence type="ECO:0008006" key="5">
    <source>
        <dbReference type="Google" id="ProtNLM"/>
    </source>
</evidence>
<dbReference type="Pfam" id="PF05608">
    <property type="entry name" value="RTE1"/>
    <property type="match status" value="1"/>
</dbReference>
<dbReference type="OrthoDB" id="267284at2759"/>
<sequence>MSVGAVSMLSTEIEGCGGDDGVPRAETRAGISRGSCGLCDTPDVPLHAGPIPVHSSGKLGCNEPNGLLSPAVRCDENKSASSTSLDADDEAEAGPTAETSGMTFTPSSALVFLTGPRWLVESNDGDALLQQLGTVQGEEPHAVSTPGTHVALPQSLSAEQKTSGGPSLTLSATSPHSSVMRCRRSAKRAVRSNSPCIRREVSSSDVTPSSSPMVSHSTHVSLSQPQSAFSLSSARTDAAQPGCATAEDPIASAVLPAVRCVSSEVGAGVTLSCSPLASPPLAMMAATVPGFSDGPPEPRDSDAFLSPRSSNPRLAFRAHAGLQQFGCCVFFFPAPLISWLFPLLGHVAISNAEGSRLFTFESSYYVREEKLAAVLDRVLREESSNNRCALTAPTELNRFGQRNDASDRVNTPSPIQSPLPHRGLAMSDASASASDAGLSSPSDIRTGSPLLRSATTPQFPLRSTARPPRRTGRSRSAGGASATGHMHTRCVRIWDLKPLLMESRGRRARRAPCSITGEGGKQAAVSLWERLQGLLQSTEGPTRTGPRADGTTLSQRASHTGGCAKAELSDDVEGTGSATSRSSSSTDEDDEYELLDAETAHFYNRNLNATIRLFRGSADGSNNSPDVVLQHHSSFSFVGFVLEACRVGSQVKRSASTPVPLAAAGGDGKPNTDGQVREGGSGANGIATEPNEATSASTSVVSAAERADSDEAIHWGSIKLLFHICVFGKWHRGEGRLRRALHGGSITSAGILWVLILILFFHYFSFMFSW</sequence>
<feature type="compositionally biased region" description="Basic residues" evidence="1">
    <location>
        <begin position="181"/>
        <end position="190"/>
    </location>
</feature>
<feature type="region of interest" description="Disordered" evidence="1">
    <location>
        <begin position="656"/>
        <end position="696"/>
    </location>
</feature>
<feature type="transmembrane region" description="Helical" evidence="2">
    <location>
        <begin position="740"/>
        <end position="764"/>
    </location>
</feature>
<comment type="caution">
    <text evidence="3">The sequence shown here is derived from an EMBL/GenBank/DDBJ whole genome shotgun (WGS) entry which is preliminary data.</text>
</comment>
<dbReference type="PANTHER" id="PTHR20921:SF0">
    <property type="entry name" value="TRANSMEMBRANE PROTEIN 222"/>
    <property type="match status" value="1"/>
</dbReference>
<dbReference type="VEuPathDB" id="TriTrypDB:Lsey_0010_0350"/>
<dbReference type="Proteomes" id="UP000038009">
    <property type="component" value="Unassembled WGS sequence"/>
</dbReference>
<feature type="region of interest" description="Disordered" evidence="1">
    <location>
        <begin position="536"/>
        <end position="591"/>
    </location>
</feature>
<keyword evidence="2" id="KW-0472">Membrane</keyword>
<evidence type="ECO:0000256" key="1">
    <source>
        <dbReference type="SAM" id="MobiDB-lite"/>
    </source>
</evidence>
<feature type="region of interest" description="Disordered" evidence="1">
    <location>
        <begin position="157"/>
        <end position="217"/>
    </location>
</feature>
<name>A0A0N1I1M3_LEPSE</name>
<feature type="compositionally biased region" description="Low complexity" evidence="1">
    <location>
        <begin position="574"/>
        <end position="585"/>
    </location>
</feature>
<evidence type="ECO:0000313" key="3">
    <source>
        <dbReference type="EMBL" id="KPI90123.1"/>
    </source>
</evidence>
<dbReference type="PANTHER" id="PTHR20921">
    <property type="entry name" value="TRANSMEMBRANE PROTEIN 222"/>
    <property type="match status" value="1"/>
</dbReference>
<evidence type="ECO:0000256" key="2">
    <source>
        <dbReference type="SAM" id="Phobius"/>
    </source>
</evidence>
<evidence type="ECO:0000313" key="4">
    <source>
        <dbReference type="Proteomes" id="UP000038009"/>
    </source>
</evidence>
<dbReference type="AlphaFoldDB" id="A0A0N1I1M3"/>
<feature type="region of interest" description="Disordered" evidence="1">
    <location>
        <begin position="71"/>
        <end position="103"/>
    </location>
</feature>
<feature type="compositionally biased region" description="Polar residues" evidence="1">
    <location>
        <begin position="157"/>
        <end position="177"/>
    </location>
</feature>
<dbReference type="InterPro" id="IPR008496">
    <property type="entry name" value="TMEM222/RTE1"/>
</dbReference>
<gene>
    <name evidence="3" type="ORF">ABL78_0768</name>
</gene>
<feature type="region of interest" description="Disordered" evidence="1">
    <location>
        <begin position="391"/>
        <end position="485"/>
    </location>
</feature>
<organism evidence="3 4">
    <name type="scientific">Leptomonas seymouri</name>
    <dbReference type="NCBI Taxonomy" id="5684"/>
    <lineage>
        <taxon>Eukaryota</taxon>
        <taxon>Discoba</taxon>
        <taxon>Euglenozoa</taxon>
        <taxon>Kinetoplastea</taxon>
        <taxon>Metakinetoplastina</taxon>
        <taxon>Trypanosomatida</taxon>
        <taxon>Trypanosomatidae</taxon>
        <taxon>Leishmaniinae</taxon>
        <taxon>Leptomonas</taxon>
    </lineage>
</organism>
<feature type="compositionally biased region" description="Low complexity" evidence="1">
    <location>
        <begin position="425"/>
        <end position="443"/>
    </location>
</feature>